<evidence type="ECO:0000256" key="3">
    <source>
        <dbReference type="ARBA" id="ARBA00022745"/>
    </source>
</evidence>
<evidence type="ECO:0000256" key="4">
    <source>
        <dbReference type="ARBA" id="ARBA00023242"/>
    </source>
</evidence>
<sequence>MQGLRELQDSTLGSLLSALLQHCEPPQRRFPLEKGLAPPWWPTGLEIWWGVQGDWAKAQGPPPYRKPHDLKKAWKVSLSAAVIKHMSPNLDQMRRLVSQSKSLQNKMSAREIETWARVLDREESALRLNDSGSKGECGVFDDKREEKWARNGSDGVIDVEEDETEEMEMSFETEEMVRDSGLLVNGEEEHLWHFGLS</sequence>
<accession>A0A5P1F748</accession>
<evidence type="ECO:0000313" key="7">
    <source>
        <dbReference type="Proteomes" id="UP000243459"/>
    </source>
</evidence>
<reference evidence="7" key="1">
    <citation type="journal article" date="2017" name="Nat. Commun.">
        <title>The asparagus genome sheds light on the origin and evolution of a young Y chromosome.</title>
        <authorList>
            <person name="Harkess A."/>
            <person name="Zhou J."/>
            <person name="Xu C."/>
            <person name="Bowers J.E."/>
            <person name="Van der Hulst R."/>
            <person name="Ayyampalayam S."/>
            <person name="Mercati F."/>
            <person name="Riccardi P."/>
            <person name="McKain M.R."/>
            <person name="Kakrana A."/>
            <person name="Tang H."/>
            <person name="Ray J."/>
            <person name="Groenendijk J."/>
            <person name="Arikit S."/>
            <person name="Mathioni S.M."/>
            <person name="Nakano M."/>
            <person name="Shan H."/>
            <person name="Telgmann-Rauber A."/>
            <person name="Kanno A."/>
            <person name="Yue Z."/>
            <person name="Chen H."/>
            <person name="Li W."/>
            <person name="Chen Y."/>
            <person name="Xu X."/>
            <person name="Zhang Y."/>
            <person name="Luo S."/>
            <person name="Chen H."/>
            <person name="Gao J."/>
            <person name="Mao Z."/>
            <person name="Pires J.C."/>
            <person name="Luo M."/>
            <person name="Kudrna D."/>
            <person name="Wing R.A."/>
            <person name="Meyers B.C."/>
            <person name="Yi K."/>
            <person name="Kong H."/>
            <person name="Lavrijsen P."/>
            <person name="Sunseri F."/>
            <person name="Falavigna A."/>
            <person name="Ye Y."/>
            <person name="Leebens-Mack J.H."/>
            <person name="Chen G."/>
        </authorList>
    </citation>
    <scope>NUCLEOTIDE SEQUENCE [LARGE SCALE GENOMIC DNA]</scope>
    <source>
        <strain evidence="7">cv. DH0086</strain>
    </source>
</reference>
<dbReference type="SUPFAM" id="SSF116768">
    <property type="entry name" value="DNA-binding domain of EIN3-like"/>
    <property type="match status" value="1"/>
</dbReference>
<name>A0A5P1F748_ASPOF</name>
<evidence type="ECO:0000313" key="6">
    <source>
        <dbReference type="EMBL" id="ONK74002.1"/>
    </source>
</evidence>
<keyword evidence="7" id="KW-1185">Reference proteome</keyword>
<dbReference type="GO" id="GO:0003677">
    <property type="term" value="F:DNA binding"/>
    <property type="evidence" value="ECO:0007669"/>
    <property type="project" value="TreeGrafter"/>
</dbReference>
<protein>
    <recommendedName>
        <fullName evidence="5">Ethylene insensitive 3-like DNA-binding domain-containing protein</fullName>
    </recommendedName>
</protein>
<comment type="similarity">
    <text evidence="2">Belongs to the EIN3 family.</text>
</comment>
<organism evidence="6 7">
    <name type="scientific">Asparagus officinalis</name>
    <name type="common">Garden asparagus</name>
    <dbReference type="NCBI Taxonomy" id="4686"/>
    <lineage>
        <taxon>Eukaryota</taxon>
        <taxon>Viridiplantae</taxon>
        <taxon>Streptophyta</taxon>
        <taxon>Embryophyta</taxon>
        <taxon>Tracheophyta</taxon>
        <taxon>Spermatophyta</taxon>
        <taxon>Magnoliopsida</taxon>
        <taxon>Liliopsida</taxon>
        <taxon>Asparagales</taxon>
        <taxon>Asparagaceae</taxon>
        <taxon>Asparagoideae</taxon>
        <taxon>Asparagus</taxon>
    </lineage>
</organism>
<dbReference type="GO" id="GO:0009873">
    <property type="term" value="P:ethylene-activated signaling pathway"/>
    <property type="evidence" value="ECO:0007669"/>
    <property type="project" value="UniProtKB-KW"/>
</dbReference>
<dbReference type="InterPro" id="IPR023278">
    <property type="entry name" value="Ethylene_insens-like_DNA-bd"/>
</dbReference>
<gene>
    <name evidence="6" type="ORF">A4U43_C03F1780</name>
</gene>
<dbReference type="Pfam" id="PF04873">
    <property type="entry name" value="EIN3_DNA-bd"/>
    <property type="match status" value="1"/>
</dbReference>
<dbReference type="InterPro" id="IPR047091">
    <property type="entry name" value="EIN3-like_DNA-bd"/>
</dbReference>
<dbReference type="Gramene" id="ONK74002">
    <property type="protein sequence ID" value="ONK74002"/>
    <property type="gene ID" value="A4U43_C03F1780"/>
</dbReference>
<proteinExistence type="inferred from homology"/>
<dbReference type="PANTHER" id="PTHR33305">
    <property type="entry name" value="ETHYLENE INSENSITIVE 3-LIKE 2 PROTEIN"/>
    <property type="match status" value="1"/>
</dbReference>
<evidence type="ECO:0000259" key="5">
    <source>
        <dbReference type="Pfam" id="PF04873"/>
    </source>
</evidence>
<dbReference type="AlphaFoldDB" id="A0A5P1F748"/>
<keyword evidence="3" id="KW-0936">Ethylene signaling pathway</keyword>
<evidence type="ECO:0000256" key="2">
    <source>
        <dbReference type="ARBA" id="ARBA00009416"/>
    </source>
</evidence>
<feature type="domain" description="Ethylene insensitive 3-like DNA-binding" evidence="5">
    <location>
        <begin position="2"/>
        <end position="123"/>
    </location>
</feature>
<evidence type="ECO:0000256" key="1">
    <source>
        <dbReference type="ARBA" id="ARBA00004123"/>
    </source>
</evidence>
<dbReference type="GO" id="GO:0005634">
    <property type="term" value="C:nucleus"/>
    <property type="evidence" value="ECO:0007669"/>
    <property type="project" value="UniProtKB-SubCell"/>
</dbReference>
<dbReference type="InterPro" id="IPR006957">
    <property type="entry name" value="EIN3"/>
</dbReference>
<dbReference type="GO" id="GO:0003700">
    <property type="term" value="F:DNA-binding transcription factor activity"/>
    <property type="evidence" value="ECO:0007669"/>
    <property type="project" value="InterPro"/>
</dbReference>
<dbReference type="EMBL" id="CM007383">
    <property type="protein sequence ID" value="ONK74002.1"/>
    <property type="molecule type" value="Genomic_DNA"/>
</dbReference>
<dbReference type="FunFam" id="1.10.3180.10:FF:000001">
    <property type="entry name" value="Ethylene insensitive 3-like 1"/>
    <property type="match status" value="1"/>
</dbReference>
<dbReference type="PANTHER" id="PTHR33305:SF29">
    <property type="entry name" value="ETHYLENE INSENSITIVE 3-LIKE 5 PROTEIN"/>
    <property type="match status" value="1"/>
</dbReference>
<comment type="subcellular location">
    <subcellularLocation>
        <location evidence="1">Nucleus</location>
    </subcellularLocation>
</comment>
<keyword evidence="4" id="KW-0539">Nucleus</keyword>
<dbReference type="Gene3D" id="1.10.3180.10">
    <property type="entry name" value="DNA-binding domain of EIN3-like"/>
    <property type="match status" value="1"/>
</dbReference>
<dbReference type="Proteomes" id="UP000243459">
    <property type="component" value="Chromosome 3"/>
</dbReference>